<keyword evidence="2" id="KW-1185">Reference proteome</keyword>
<dbReference type="EMBL" id="VKDB01000018">
    <property type="protein sequence ID" value="TSA82162.1"/>
    <property type="molecule type" value="Genomic_DNA"/>
</dbReference>
<dbReference type="Pfam" id="PF10117">
    <property type="entry name" value="McrBC"/>
    <property type="match status" value="1"/>
</dbReference>
<gene>
    <name evidence="1" type="ORF">FNU79_14035</name>
</gene>
<evidence type="ECO:0008006" key="3">
    <source>
        <dbReference type="Google" id="ProtNLM"/>
    </source>
</evidence>
<dbReference type="InterPro" id="IPR001611">
    <property type="entry name" value="Leu-rich_rpt"/>
</dbReference>
<accession>A0A553UPQ7</accession>
<sequence length="441" mass="50074">MPVQLQVREHDTLVRGAHHPTWSPNLTALPPQAFDAIEALLLGPQYDLNPVAIAAKVGGQSALKLTQWVGVLRAPDGTTIEILPKTHERPGARAAPDSLERSRALLLRMLSATDERFRVAPPADLEPAKMPLYEVVLRYVLEGVRAALRRGVPHAYVPVQEERPGLRGRLDLPRQMRQPRHRAHLLHVTYDEFLPDRPETRLTRLTVERVASLTRDTSNRRLARELLRVLDDVPPSHQIAQDFAAWNLGRGHLHFTPLEGLCRLVLYELNPLVSGHRAQAQALLFDMNRVYEAYVAQRLRTEYPDWRIETQVQGRWLGTVTQGNQRAGAFGLRPDLLITLPDQRIIVADTKWKRLKPEKAPTYDVSSADAYQMFAYSHVFQHPSALGHVEVWLLYPQMAGLPPLRTRVEFGEKRFLHLLTLDLHSNGLFDLPEMQLSSTNC</sequence>
<evidence type="ECO:0000313" key="2">
    <source>
        <dbReference type="Proteomes" id="UP000316092"/>
    </source>
</evidence>
<dbReference type="OrthoDB" id="9786961at2"/>
<dbReference type="AlphaFoldDB" id="A0A553UPQ7"/>
<name>A0A553UPQ7_9DEIO</name>
<reference evidence="1 2" key="1">
    <citation type="submission" date="2019-07" db="EMBL/GenBank/DDBJ databases">
        <title>Deinococcus detaillus sp. nov., isolated from humus soil in Antarctica.</title>
        <authorList>
            <person name="Zhang K."/>
        </authorList>
    </citation>
    <scope>NUCLEOTIDE SEQUENCE [LARGE SCALE GENOMIC DNA]</scope>
    <source>
        <strain evidence="1 2">H1</strain>
    </source>
</reference>
<dbReference type="Proteomes" id="UP000316092">
    <property type="component" value="Unassembled WGS sequence"/>
</dbReference>
<dbReference type="PANTHER" id="PTHR38733">
    <property type="entry name" value="PROTEIN MCRC"/>
    <property type="match status" value="1"/>
</dbReference>
<protein>
    <recommendedName>
        <fullName evidence="3">Restriction endonuclease</fullName>
    </recommendedName>
</protein>
<comment type="caution">
    <text evidence="1">The sequence shown here is derived from an EMBL/GenBank/DDBJ whole genome shotgun (WGS) entry which is preliminary data.</text>
</comment>
<dbReference type="InterPro" id="IPR019292">
    <property type="entry name" value="McrC"/>
</dbReference>
<proteinExistence type="predicted"/>
<evidence type="ECO:0000313" key="1">
    <source>
        <dbReference type="EMBL" id="TSA82162.1"/>
    </source>
</evidence>
<organism evidence="1 2">
    <name type="scientific">Deinococcus detaillensis</name>
    <dbReference type="NCBI Taxonomy" id="2592048"/>
    <lineage>
        <taxon>Bacteria</taxon>
        <taxon>Thermotogati</taxon>
        <taxon>Deinococcota</taxon>
        <taxon>Deinococci</taxon>
        <taxon>Deinococcales</taxon>
        <taxon>Deinococcaceae</taxon>
        <taxon>Deinococcus</taxon>
    </lineage>
</organism>
<dbReference type="PANTHER" id="PTHR38733:SF1">
    <property type="entry name" value="TYPE IV METHYL-DIRECTED RESTRICTION ENZYME ECOKMCRBC"/>
    <property type="match status" value="1"/>
</dbReference>
<dbReference type="PROSITE" id="PS51450">
    <property type="entry name" value="LRR"/>
    <property type="match status" value="1"/>
</dbReference>